<dbReference type="PANTHER" id="PTHR31632">
    <property type="entry name" value="IRON TRANSPORTER FTH1"/>
    <property type="match status" value="1"/>
</dbReference>
<dbReference type="InterPro" id="IPR009056">
    <property type="entry name" value="Cyt_c-like_dom"/>
</dbReference>
<keyword evidence="6 10" id="KW-1133">Transmembrane helix</keyword>
<protein>
    <recommendedName>
        <fullName evidence="12">Cytochrome c domain-containing protein</fullName>
    </recommendedName>
</protein>
<feature type="transmembrane region" description="Helical" evidence="10">
    <location>
        <begin position="425"/>
        <end position="446"/>
    </location>
</feature>
<evidence type="ECO:0000256" key="5">
    <source>
        <dbReference type="ARBA" id="ARBA00022723"/>
    </source>
</evidence>
<evidence type="ECO:0000256" key="8">
    <source>
        <dbReference type="ARBA" id="ARBA00023136"/>
    </source>
</evidence>
<keyword evidence="14" id="KW-1185">Reference proteome</keyword>
<feature type="transmembrane region" description="Helical" evidence="10">
    <location>
        <begin position="496"/>
        <end position="517"/>
    </location>
</feature>
<evidence type="ECO:0000256" key="4">
    <source>
        <dbReference type="ARBA" id="ARBA00022692"/>
    </source>
</evidence>
<feature type="transmembrane region" description="Helical" evidence="10">
    <location>
        <begin position="458"/>
        <end position="475"/>
    </location>
</feature>
<dbReference type="Gene3D" id="1.10.760.10">
    <property type="entry name" value="Cytochrome c-like domain"/>
    <property type="match status" value="1"/>
</dbReference>
<sequence>MHLTRCFHCLFALIITLLLVQQALATDSGKPVTPQQLRQLMQVAEYIGVDYPEAVSDGKIINVGEYAEMEEFSQLLLDTVARLPDAPETSTLRAATQALQEAIQGKAPAQIVKGHSSRLRDNLLKLAPALSLPAALLDTKDTVSLYQQNCAACHGQSGMGDGPLAAQLDPPPVDFFDRARAENRSLLGLYDAISAGLEGTSMTAFTDLSDEERWSLAFYVGGLAFAAPEPESDRQVALTLEQLVMYSPRLLQEKYPQLSAADIAALRADPTPLFKKASHSGATRPIEHAQTQLQSAYSAYQQGDFQTARSLAISAYLDGFELAESSIDSHSPDLRRSIERDLLAIRSQLNGSSDPTVVETQVLATLERLVEAQVTVDSEQLSDVAVFLASLLILLREGLEALLVVIALTTILLKTGRNDAVRYVHLGWISAFAAGGLTWITATYLVTISGASREIMEGVAALLAAAVLFWVGFWMHSKTQADQWQRYISERINRSLSTGTLWGIAGLTFVAVYREIFETILFYQALSSQTDAQQSTALWSGFVTAVILLSGFGWVMVRYSTRLPIGKFFAVTTLILLALSFVLAGKAVAALQEAALMPITALPFDFSLSWLGLHSTWEGIGLQAMILAATAWLWLRSRPRATGAATA</sequence>
<dbReference type="InterPro" id="IPR004923">
    <property type="entry name" value="FTR1/Fip1/EfeU"/>
</dbReference>
<evidence type="ECO:0000259" key="12">
    <source>
        <dbReference type="PROSITE" id="PS51007"/>
    </source>
</evidence>
<evidence type="ECO:0000256" key="9">
    <source>
        <dbReference type="PROSITE-ProRule" id="PRU00433"/>
    </source>
</evidence>
<dbReference type="PROSITE" id="PS51007">
    <property type="entry name" value="CYTC"/>
    <property type="match status" value="1"/>
</dbReference>
<evidence type="ECO:0000313" key="14">
    <source>
        <dbReference type="Proteomes" id="UP001408594"/>
    </source>
</evidence>
<evidence type="ECO:0000256" key="10">
    <source>
        <dbReference type="SAM" id="Phobius"/>
    </source>
</evidence>
<keyword evidence="11" id="KW-0732">Signal</keyword>
<comment type="subcellular location">
    <subcellularLocation>
        <location evidence="1">Membrane</location>
        <topology evidence="1">Multi-pass membrane protein</topology>
    </subcellularLocation>
</comment>
<feature type="signal peptide" evidence="11">
    <location>
        <begin position="1"/>
        <end position="25"/>
    </location>
</feature>
<keyword evidence="5 9" id="KW-0479">Metal-binding</keyword>
<keyword evidence="7 9" id="KW-0408">Iron</keyword>
<feature type="transmembrane region" description="Helical" evidence="10">
    <location>
        <begin position="537"/>
        <end position="557"/>
    </location>
</feature>
<feature type="transmembrane region" description="Helical" evidence="10">
    <location>
        <begin position="611"/>
        <end position="635"/>
    </location>
</feature>
<comment type="caution">
    <text evidence="13">The sequence shown here is derived from an EMBL/GenBank/DDBJ whole genome shotgun (WGS) entry which is preliminary data.</text>
</comment>
<accession>A0ABP9WRG6</accession>
<dbReference type="InterPro" id="IPR036909">
    <property type="entry name" value="Cyt_c-like_dom_sf"/>
</dbReference>
<feature type="transmembrane region" description="Helical" evidence="10">
    <location>
        <begin position="569"/>
        <end position="591"/>
    </location>
</feature>
<evidence type="ECO:0000256" key="11">
    <source>
        <dbReference type="SAM" id="SignalP"/>
    </source>
</evidence>
<keyword evidence="3 9" id="KW-0349">Heme</keyword>
<feature type="chain" id="PRO_5047006034" description="Cytochrome c domain-containing protein" evidence="11">
    <location>
        <begin position="26"/>
        <end position="647"/>
    </location>
</feature>
<dbReference type="RefSeq" id="WP_345550034.1">
    <property type="nucleotide sequence ID" value="NZ_BAABRT010000009.1"/>
</dbReference>
<dbReference type="EMBL" id="BAABRT010000009">
    <property type="protein sequence ID" value="GAA5524815.1"/>
    <property type="molecule type" value="Genomic_DNA"/>
</dbReference>
<gene>
    <name evidence="13" type="ORF">Maes01_01374</name>
</gene>
<organism evidence="13 14">
    <name type="scientific">Microbulbifer aestuariivivens</name>
    <dbReference type="NCBI Taxonomy" id="1908308"/>
    <lineage>
        <taxon>Bacteria</taxon>
        <taxon>Pseudomonadati</taxon>
        <taxon>Pseudomonadota</taxon>
        <taxon>Gammaproteobacteria</taxon>
        <taxon>Cellvibrionales</taxon>
        <taxon>Microbulbiferaceae</taxon>
        <taxon>Microbulbifer</taxon>
    </lineage>
</organism>
<evidence type="ECO:0000256" key="7">
    <source>
        <dbReference type="ARBA" id="ARBA00023004"/>
    </source>
</evidence>
<comment type="similarity">
    <text evidence="2">Belongs to the oxidase-dependent Fe transporter (OFeT) (TC 9.A.10.1) family.</text>
</comment>
<dbReference type="Pfam" id="PF03239">
    <property type="entry name" value="FTR1"/>
    <property type="match status" value="1"/>
</dbReference>
<dbReference type="PANTHER" id="PTHR31632:SF2">
    <property type="entry name" value="PLASMA MEMBRANE IRON PERMEASE"/>
    <property type="match status" value="1"/>
</dbReference>
<dbReference type="Proteomes" id="UP001408594">
    <property type="component" value="Unassembled WGS sequence"/>
</dbReference>
<proteinExistence type="inferred from homology"/>
<evidence type="ECO:0000256" key="1">
    <source>
        <dbReference type="ARBA" id="ARBA00004141"/>
    </source>
</evidence>
<dbReference type="Pfam" id="PF00034">
    <property type="entry name" value="Cytochrom_C"/>
    <property type="match status" value="1"/>
</dbReference>
<reference evidence="13 14" key="1">
    <citation type="submission" date="2024-02" db="EMBL/GenBank/DDBJ databases">
        <title>Microbulbifer aestuariivivens NBRC 112533.</title>
        <authorList>
            <person name="Ichikawa N."/>
            <person name="Katano-Makiyama Y."/>
            <person name="Hidaka K."/>
        </authorList>
    </citation>
    <scope>NUCLEOTIDE SEQUENCE [LARGE SCALE GENOMIC DNA]</scope>
    <source>
        <strain evidence="13 14">NBRC 112533</strain>
    </source>
</reference>
<name>A0ABP9WRG6_9GAMM</name>
<evidence type="ECO:0000256" key="6">
    <source>
        <dbReference type="ARBA" id="ARBA00022989"/>
    </source>
</evidence>
<dbReference type="SUPFAM" id="SSF46626">
    <property type="entry name" value="Cytochrome c"/>
    <property type="match status" value="1"/>
</dbReference>
<keyword evidence="8 10" id="KW-0472">Membrane</keyword>
<evidence type="ECO:0000313" key="13">
    <source>
        <dbReference type="EMBL" id="GAA5524815.1"/>
    </source>
</evidence>
<evidence type="ECO:0000256" key="3">
    <source>
        <dbReference type="ARBA" id="ARBA00022617"/>
    </source>
</evidence>
<feature type="transmembrane region" description="Helical" evidence="10">
    <location>
        <begin position="384"/>
        <end position="413"/>
    </location>
</feature>
<feature type="domain" description="Cytochrome c" evidence="12">
    <location>
        <begin position="137"/>
        <end position="224"/>
    </location>
</feature>
<keyword evidence="4 10" id="KW-0812">Transmembrane</keyword>
<evidence type="ECO:0000256" key="2">
    <source>
        <dbReference type="ARBA" id="ARBA00008333"/>
    </source>
</evidence>